<evidence type="ECO:0000313" key="1">
    <source>
        <dbReference type="EMBL" id="SCY15183.1"/>
    </source>
</evidence>
<protein>
    <submittedName>
        <fullName evidence="1">Uncharacterized protein</fullName>
    </submittedName>
</protein>
<organism evidence="1 2">
    <name type="scientific">Desulfoluna spongiiphila</name>
    <dbReference type="NCBI Taxonomy" id="419481"/>
    <lineage>
        <taxon>Bacteria</taxon>
        <taxon>Pseudomonadati</taxon>
        <taxon>Thermodesulfobacteriota</taxon>
        <taxon>Desulfobacteria</taxon>
        <taxon>Desulfobacterales</taxon>
        <taxon>Desulfolunaceae</taxon>
        <taxon>Desulfoluna</taxon>
    </lineage>
</organism>
<dbReference type="OrthoDB" id="1115105at2"/>
<dbReference type="RefSeq" id="WP_092210066.1">
    <property type="nucleotide sequence ID" value="NZ_FMUX01000004.1"/>
</dbReference>
<reference evidence="1 2" key="1">
    <citation type="submission" date="2016-10" db="EMBL/GenBank/DDBJ databases">
        <authorList>
            <person name="de Groot N.N."/>
        </authorList>
    </citation>
    <scope>NUCLEOTIDE SEQUENCE [LARGE SCALE GENOMIC DNA]</scope>
    <source>
        <strain evidence="1 2">AA1</strain>
    </source>
</reference>
<proteinExistence type="predicted"/>
<keyword evidence="2" id="KW-1185">Reference proteome</keyword>
<accession>A0A1G5DK87</accession>
<sequence length="249" mass="28028">MAQQNRNTLKKYFKKGALPSEKQFADLIDSVINIIDDGFEKSAEHGLKIAAIGEREKLISFFQKMEMVCPDWSMGIHPDTGRFHLRNADSKSLLTLTPDGRVGIGCDDPRSDLDLRGTLAVEGQTGRFRQGLIPADGCWHTLVSGLDGCQAFEITAGAGKKREGRYALVHAVALNTFRGRGKITMHQAYFDARRNRILIRWRGKRHDYRLEMRTCRAYGDDAAIRFGLARLWDDPFMESCVLPLDPGQV</sequence>
<dbReference type="Proteomes" id="UP000198870">
    <property type="component" value="Unassembled WGS sequence"/>
</dbReference>
<name>A0A1G5DK87_9BACT</name>
<evidence type="ECO:0000313" key="2">
    <source>
        <dbReference type="Proteomes" id="UP000198870"/>
    </source>
</evidence>
<gene>
    <name evidence="1" type="ORF">SAMN05216233_104242</name>
</gene>
<dbReference type="AlphaFoldDB" id="A0A1G5DK87"/>
<dbReference type="STRING" id="419481.SAMN05216233_104242"/>
<dbReference type="EMBL" id="FMUX01000004">
    <property type="protein sequence ID" value="SCY15183.1"/>
    <property type="molecule type" value="Genomic_DNA"/>
</dbReference>